<evidence type="ECO:0000256" key="1">
    <source>
        <dbReference type="SAM" id="Phobius"/>
    </source>
</evidence>
<name>A0ABY7EZ35_MYAAR</name>
<gene>
    <name evidence="2" type="ORF">MAR_004016</name>
</gene>
<evidence type="ECO:0000313" key="2">
    <source>
        <dbReference type="EMBL" id="WAR13911.1"/>
    </source>
</evidence>
<accession>A0ABY7EZ35</accession>
<dbReference type="EMBL" id="CP111020">
    <property type="protein sequence ID" value="WAR13911.1"/>
    <property type="molecule type" value="Genomic_DNA"/>
</dbReference>
<sequence>MHYCRSKKFQPASQSNTVAQGYYTMTLNPAFRTQTLNKQKKHKKTPLFILILSQNQVYFLFNVTGSIVQKCNLDSLTLECLPAERKIEKD</sequence>
<protein>
    <submittedName>
        <fullName evidence="2">Uncharacterized protein</fullName>
    </submittedName>
</protein>
<keyword evidence="1" id="KW-1133">Transmembrane helix</keyword>
<feature type="transmembrane region" description="Helical" evidence="1">
    <location>
        <begin position="47"/>
        <end position="68"/>
    </location>
</feature>
<keyword evidence="1" id="KW-0812">Transmembrane</keyword>
<evidence type="ECO:0000313" key="3">
    <source>
        <dbReference type="Proteomes" id="UP001164746"/>
    </source>
</evidence>
<reference evidence="2" key="1">
    <citation type="submission" date="2022-11" db="EMBL/GenBank/DDBJ databases">
        <title>Centuries of genome instability and evolution in soft-shell clam transmissible cancer (bioRxiv).</title>
        <authorList>
            <person name="Hart S.F.M."/>
            <person name="Yonemitsu M.A."/>
            <person name="Giersch R.M."/>
            <person name="Beal B.F."/>
            <person name="Arriagada G."/>
            <person name="Davis B.W."/>
            <person name="Ostrander E.A."/>
            <person name="Goff S.P."/>
            <person name="Metzger M.J."/>
        </authorList>
    </citation>
    <scope>NUCLEOTIDE SEQUENCE</scope>
    <source>
        <strain evidence="2">MELC-2E11</strain>
        <tissue evidence="2">Siphon/mantle</tissue>
    </source>
</reference>
<keyword evidence="1" id="KW-0472">Membrane</keyword>
<keyword evidence="3" id="KW-1185">Reference proteome</keyword>
<organism evidence="2 3">
    <name type="scientific">Mya arenaria</name>
    <name type="common">Soft-shell clam</name>
    <dbReference type="NCBI Taxonomy" id="6604"/>
    <lineage>
        <taxon>Eukaryota</taxon>
        <taxon>Metazoa</taxon>
        <taxon>Spiralia</taxon>
        <taxon>Lophotrochozoa</taxon>
        <taxon>Mollusca</taxon>
        <taxon>Bivalvia</taxon>
        <taxon>Autobranchia</taxon>
        <taxon>Heteroconchia</taxon>
        <taxon>Euheterodonta</taxon>
        <taxon>Imparidentia</taxon>
        <taxon>Neoheterodontei</taxon>
        <taxon>Myida</taxon>
        <taxon>Myoidea</taxon>
        <taxon>Myidae</taxon>
        <taxon>Mya</taxon>
    </lineage>
</organism>
<dbReference type="Proteomes" id="UP001164746">
    <property type="component" value="Chromosome 9"/>
</dbReference>
<proteinExistence type="predicted"/>